<sequence>MARRRLYWLGCLLLIGIGGCRQKEPDSPLSTPTSGQVAMVVDEAFRPLISAEIQAFEQIYPQASITGTYDSEGKAIQQLLQNRASLVVVGRKLYPEELQALEAQKIVPQQVKAAVDGIALILNRTNPDTLFSYQEVVDLLRGNLNSWSSRPGGLSQDQVQLVFDHSQSGIIQWLKDSIAHTDTLPDYCFALNDHEEVINYVTQNPQALGLIGVSWISDQDDSTVNRFLRQIRVAAIAPRQAEDSSHYYQPYAAYLAQRKYPLTRDIYLISREARAGLASGFTAFVCGDKGQRIVLKSGLVPATMPIRIVQLVSEY</sequence>
<reference evidence="3" key="1">
    <citation type="journal article" date="2023" name="Comput. Struct. Biotechnol. J.">
        <title>Discovery of a novel marine Bacteroidetes with a rich repertoire of carbohydrate-active enzymes.</title>
        <authorList>
            <person name="Chen B."/>
            <person name="Liu G."/>
            <person name="Chen Q."/>
            <person name="Wang H."/>
            <person name="Liu L."/>
            <person name="Tang K."/>
        </authorList>
    </citation>
    <scope>NUCLEOTIDE SEQUENCE</scope>
    <source>
        <strain evidence="3">TK19036</strain>
    </source>
</reference>
<dbReference type="Gene3D" id="3.40.190.10">
    <property type="entry name" value="Periplasmic binding protein-like II"/>
    <property type="match status" value="2"/>
</dbReference>
<dbReference type="PANTHER" id="PTHR30570">
    <property type="entry name" value="PERIPLASMIC PHOSPHATE BINDING COMPONENT OF PHOSPHATE ABC TRANSPORTER"/>
    <property type="match status" value="1"/>
</dbReference>
<protein>
    <submittedName>
        <fullName evidence="3">Substrate-binding domain-containing protein</fullName>
    </submittedName>
</protein>
<gene>
    <name evidence="3" type="ORF">K4G66_24740</name>
</gene>
<feature type="domain" description="PBP" evidence="2">
    <location>
        <begin position="29"/>
        <end position="288"/>
    </location>
</feature>
<dbReference type="PROSITE" id="PS51257">
    <property type="entry name" value="PROKAR_LIPOPROTEIN"/>
    <property type="match status" value="1"/>
</dbReference>
<dbReference type="EMBL" id="CP120682">
    <property type="protein sequence ID" value="WKN35583.1"/>
    <property type="molecule type" value="Genomic_DNA"/>
</dbReference>
<dbReference type="SUPFAM" id="SSF53850">
    <property type="entry name" value="Periplasmic binding protein-like II"/>
    <property type="match status" value="1"/>
</dbReference>
<keyword evidence="1" id="KW-0732">Signal</keyword>
<evidence type="ECO:0000256" key="1">
    <source>
        <dbReference type="ARBA" id="ARBA00022729"/>
    </source>
</evidence>
<evidence type="ECO:0000313" key="3">
    <source>
        <dbReference type="EMBL" id="WKN35583.1"/>
    </source>
</evidence>
<reference evidence="3" key="2">
    <citation type="journal article" date="2024" name="Antonie Van Leeuwenhoek">
        <title>Roseihalotalea indica gen. nov., sp. nov., a halophilic Bacteroidetes from mesopelagic Southwest Indian Ocean with higher carbohydrate metabolic potential.</title>
        <authorList>
            <person name="Chen B."/>
            <person name="Zhang M."/>
            <person name="Lin D."/>
            <person name="Ye J."/>
            <person name="Tang K."/>
        </authorList>
    </citation>
    <scope>NUCLEOTIDE SEQUENCE</scope>
    <source>
        <strain evidence="3">TK19036</strain>
    </source>
</reference>
<name>A0AA49GLH2_9BACT</name>
<accession>A0AA49GLH2</accession>
<proteinExistence type="predicted"/>
<dbReference type="InterPro" id="IPR024370">
    <property type="entry name" value="PBP_domain"/>
</dbReference>
<dbReference type="PANTHER" id="PTHR30570:SF1">
    <property type="entry name" value="PHOSPHATE-BINDING PROTEIN PSTS"/>
    <property type="match status" value="1"/>
</dbReference>
<organism evidence="3">
    <name type="scientific">Roseihalotalea indica</name>
    <dbReference type="NCBI Taxonomy" id="2867963"/>
    <lineage>
        <taxon>Bacteria</taxon>
        <taxon>Pseudomonadati</taxon>
        <taxon>Bacteroidota</taxon>
        <taxon>Cytophagia</taxon>
        <taxon>Cytophagales</taxon>
        <taxon>Catalimonadaceae</taxon>
        <taxon>Roseihalotalea</taxon>
    </lineage>
</organism>
<evidence type="ECO:0000259" key="2">
    <source>
        <dbReference type="Pfam" id="PF12849"/>
    </source>
</evidence>
<dbReference type="Pfam" id="PF12849">
    <property type="entry name" value="PBP_like_2"/>
    <property type="match status" value="1"/>
</dbReference>
<dbReference type="AlphaFoldDB" id="A0AA49GLH2"/>
<dbReference type="InterPro" id="IPR050811">
    <property type="entry name" value="Phosphate_ABC_transporter"/>
</dbReference>